<evidence type="ECO:0000256" key="7">
    <source>
        <dbReference type="ARBA" id="ARBA00023136"/>
    </source>
</evidence>
<keyword evidence="2" id="KW-0328">Glycosyltransferase</keyword>
<dbReference type="Pfam" id="PF00535">
    <property type="entry name" value="Glycos_transf_2"/>
    <property type="match status" value="1"/>
</dbReference>
<dbReference type="InterPro" id="IPR001173">
    <property type="entry name" value="Glyco_trans_2-like"/>
</dbReference>
<dbReference type="GO" id="GO:0016757">
    <property type="term" value="F:glycosyltransferase activity"/>
    <property type="evidence" value="ECO:0007669"/>
    <property type="project" value="UniProtKB-KW"/>
</dbReference>
<evidence type="ECO:0000259" key="9">
    <source>
        <dbReference type="Pfam" id="PF00535"/>
    </source>
</evidence>
<dbReference type="GO" id="GO:0009103">
    <property type="term" value="P:lipopolysaccharide biosynthetic process"/>
    <property type="evidence" value="ECO:0007669"/>
    <property type="project" value="UniProtKB-KW"/>
</dbReference>
<accession>A0A6J6M199</accession>
<keyword evidence="5" id="KW-0448">Lipopolysaccharide biosynthesis</keyword>
<keyword evidence="3" id="KW-0808">Transferase</keyword>
<sequence length="303" mass="33885">MKMTEYAPDTCDVSVVLPIYNEKGHLRAEIDRIQTALKASSYSFEIVVVDDGSNDGSQTELASIEGITLITHRVNQGSGAARRTGTTASRGRVVIWTDVDMTYPNDLIPELVDAMEGYDHVVGWRQTEEGTHKLLRTPAKWIIRKLASYLSETDIKDLNSGLRAFRRDVAMQYVHELPKGFSCVTTLTMSFLGNGYSIGFFPITYSPRAGRSKFHWLRDTRRYILQVIRMTLSYNPLKVFLPVGLVLLGLGVIKLGFDWSERDFRLAANTLLIFFAALQVITVGLLADLVVRATKPPQSVPPV</sequence>
<evidence type="ECO:0000256" key="8">
    <source>
        <dbReference type="SAM" id="Phobius"/>
    </source>
</evidence>
<name>A0A6J6M199_9ZZZZ</name>
<dbReference type="GO" id="GO:0005886">
    <property type="term" value="C:plasma membrane"/>
    <property type="evidence" value="ECO:0007669"/>
    <property type="project" value="TreeGrafter"/>
</dbReference>
<feature type="transmembrane region" description="Helical" evidence="8">
    <location>
        <begin position="269"/>
        <end position="291"/>
    </location>
</feature>
<evidence type="ECO:0000256" key="4">
    <source>
        <dbReference type="ARBA" id="ARBA00022692"/>
    </source>
</evidence>
<keyword evidence="6 8" id="KW-1133">Transmembrane helix</keyword>
<dbReference type="AlphaFoldDB" id="A0A6J6M199"/>
<evidence type="ECO:0000256" key="6">
    <source>
        <dbReference type="ARBA" id="ARBA00022989"/>
    </source>
</evidence>
<dbReference type="CDD" id="cd04179">
    <property type="entry name" value="DPM_DPG-synthase_like"/>
    <property type="match status" value="1"/>
</dbReference>
<dbReference type="PANTHER" id="PTHR48090">
    <property type="entry name" value="UNDECAPRENYL-PHOSPHATE 4-DEOXY-4-FORMAMIDO-L-ARABINOSE TRANSFERASE-RELATED"/>
    <property type="match status" value="1"/>
</dbReference>
<dbReference type="PANTHER" id="PTHR48090:SF3">
    <property type="entry name" value="UNDECAPRENYL-PHOSPHATE 4-DEOXY-4-FORMAMIDO-L-ARABINOSE TRANSFERASE"/>
    <property type="match status" value="1"/>
</dbReference>
<keyword evidence="1" id="KW-1003">Cell membrane</keyword>
<evidence type="ECO:0000256" key="3">
    <source>
        <dbReference type="ARBA" id="ARBA00022679"/>
    </source>
</evidence>
<evidence type="ECO:0000256" key="5">
    <source>
        <dbReference type="ARBA" id="ARBA00022985"/>
    </source>
</evidence>
<keyword evidence="7 8" id="KW-0472">Membrane</keyword>
<evidence type="ECO:0000313" key="10">
    <source>
        <dbReference type="EMBL" id="CAB4667957.1"/>
    </source>
</evidence>
<dbReference type="InterPro" id="IPR050256">
    <property type="entry name" value="Glycosyltransferase_2"/>
</dbReference>
<organism evidence="10">
    <name type="scientific">freshwater metagenome</name>
    <dbReference type="NCBI Taxonomy" id="449393"/>
    <lineage>
        <taxon>unclassified sequences</taxon>
        <taxon>metagenomes</taxon>
        <taxon>ecological metagenomes</taxon>
    </lineage>
</organism>
<gene>
    <name evidence="10" type="ORF">UFOPK2169_01802</name>
</gene>
<keyword evidence="4 8" id="KW-0812">Transmembrane</keyword>
<protein>
    <submittedName>
        <fullName evidence="10">Unannotated protein</fullName>
    </submittedName>
</protein>
<proteinExistence type="predicted"/>
<dbReference type="InterPro" id="IPR029044">
    <property type="entry name" value="Nucleotide-diphossugar_trans"/>
</dbReference>
<evidence type="ECO:0000256" key="1">
    <source>
        <dbReference type="ARBA" id="ARBA00022475"/>
    </source>
</evidence>
<evidence type="ECO:0000256" key="2">
    <source>
        <dbReference type="ARBA" id="ARBA00022676"/>
    </source>
</evidence>
<dbReference type="Gene3D" id="3.90.550.10">
    <property type="entry name" value="Spore Coat Polysaccharide Biosynthesis Protein SpsA, Chain A"/>
    <property type="match status" value="1"/>
</dbReference>
<dbReference type="SUPFAM" id="SSF53448">
    <property type="entry name" value="Nucleotide-diphospho-sugar transferases"/>
    <property type="match status" value="1"/>
</dbReference>
<feature type="domain" description="Glycosyltransferase 2-like" evidence="9">
    <location>
        <begin position="14"/>
        <end position="171"/>
    </location>
</feature>
<reference evidence="10" key="1">
    <citation type="submission" date="2020-05" db="EMBL/GenBank/DDBJ databases">
        <authorList>
            <person name="Chiriac C."/>
            <person name="Salcher M."/>
            <person name="Ghai R."/>
            <person name="Kavagutti S V."/>
        </authorList>
    </citation>
    <scope>NUCLEOTIDE SEQUENCE</scope>
</reference>
<feature type="transmembrane region" description="Helical" evidence="8">
    <location>
        <begin position="239"/>
        <end position="257"/>
    </location>
</feature>
<dbReference type="EMBL" id="CAEZWE010000123">
    <property type="protein sequence ID" value="CAB4667957.1"/>
    <property type="molecule type" value="Genomic_DNA"/>
</dbReference>